<dbReference type="InterPro" id="IPR011029">
    <property type="entry name" value="DEATH-like_dom_sf"/>
</dbReference>
<dbReference type="PROSITE" id="PS50088">
    <property type="entry name" value="ANK_REPEAT"/>
    <property type="match status" value="19"/>
</dbReference>
<feature type="region of interest" description="Disordered" evidence="10">
    <location>
        <begin position="1876"/>
        <end position="1895"/>
    </location>
</feature>
<feature type="repeat" description="ANK" evidence="9">
    <location>
        <begin position="678"/>
        <end position="710"/>
    </location>
</feature>
<dbReference type="Pfam" id="PF00531">
    <property type="entry name" value="Death"/>
    <property type="match status" value="1"/>
</dbReference>
<keyword evidence="6 9" id="KW-0040">ANK repeat</keyword>
<feature type="region of interest" description="Disordered" evidence="10">
    <location>
        <begin position="1669"/>
        <end position="1760"/>
    </location>
</feature>
<feature type="domain" description="ZU5" evidence="12">
    <location>
        <begin position="1139"/>
        <end position="1285"/>
    </location>
</feature>
<feature type="repeat" description="ANK" evidence="9">
    <location>
        <begin position="80"/>
        <end position="112"/>
    </location>
</feature>
<evidence type="ECO:0000256" key="1">
    <source>
        <dbReference type="ARBA" id="ARBA00004245"/>
    </source>
</evidence>
<feature type="repeat" description="ANK" evidence="9">
    <location>
        <begin position="381"/>
        <end position="413"/>
    </location>
</feature>
<evidence type="ECO:0000256" key="9">
    <source>
        <dbReference type="PROSITE-ProRule" id="PRU00023"/>
    </source>
</evidence>
<feature type="repeat" description="ANK" evidence="9">
    <location>
        <begin position="447"/>
        <end position="479"/>
    </location>
</feature>
<feature type="repeat" description="ANK" evidence="9">
    <location>
        <begin position="612"/>
        <end position="644"/>
    </location>
</feature>
<name>A0A9W2WSB0_PHYMC</name>
<dbReference type="CDD" id="cd08804">
    <property type="entry name" value="Death_ank2"/>
    <property type="match status" value="1"/>
</dbReference>
<reference evidence="14" key="1">
    <citation type="submission" date="2025-08" db="UniProtKB">
        <authorList>
            <consortium name="RefSeq"/>
        </authorList>
    </citation>
    <scope>IDENTIFICATION</scope>
    <source>
        <tissue evidence="14">Muscle</tissue>
    </source>
</reference>
<feature type="repeat" description="ANK" evidence="9">
    <location>
        <begin position="513"/>
        <end position="545"/>
    </location>
</feature>
<dbReference type="SUPFAM" id="SSF47986">
    <property type="entry name" value="DEATH domain"/>
    <property type="match status" value="1"/>
</dbReference>
<organism evidence="13 14">
    <name type="scientific">Physeter macrocephalus</name>
    <name type="common">Sperm whale</name>
    <name type="synonym">Physeter catodon</name>
    <dbReference type="NCBI Taxonomy" id="9755"/>
    <lineage>
        <taxon>Eukaryota</taxon>
        <taxon>Metazoa</taxon>
        <taxon>Chordata</taxon>
        <taxon>Craniata</taxon>
        <taxon>Vertebrata</taxon>
        <taxon>Euteleostomi</taxon>
        <taxon>Mammalia</taxon>
        <taxon>Eutheria</taxon>
        <taxon>Laurasiatheria</taxon>
        <taxon>Artiodactyla</taxon>
        <taxon>Whippomorpha</taxon>
        <taxon>Cetacea</taxon>
        <taxon>Odontoceti</taxon>
        <taxon>Physeteridae</taxon>
        <taxon>Physeter</taxon>
    </lineage>
</organism>
<feature type="repeat" description="ANK" evidence="9">
    <location>
        <begin position="249"/>
        <end position="281"/>
    </location>
</feature>
<evidence type="ECO:0000259" key="11">
    <source>
        <dbReference type="PROSITE" id="PS50017"/>
    </source>
</evidence>
<sequence>MGNAALCPSCHADKSVRAQEHLQELDKTPDYYGCNSEDTKELGVRSDSNASFLRAARAGNLDKVVEYLKGGIDINTCNQNGLNALHLAAKEGHVGLVHELLGRGSAVDSATKKGNTALHIASLAGQAEVVKVLVKEGANINAQSQNGFTPLYMAAQENHIDVVKYLLENGANQSTATEDGFTPLAVALQQGHNQAVAILLENDTKGKVRLPALHIAARKDDTKSAALLLQNDHNADVQSKMMVNRTTESGFTPLHIAAHYGNVNVATLLLNRGAAVDFTARNGITPLHVASKRGNTNMVKLLLDRGGQIDAKTRDGLTPLHCAARSGHDQVVELLLERGAPLLARTKNGLSPLHMAAQGDHVECVKHLLQHKAPVDDVTLDYLTALHVAAHCGHYRVTKLLLDKRANPNARALNGFTPLHIACKKNRIKVMELLVKYGASIQAITESGLTPIHVAAFMGHLNIVLLLLQNGASPDVTNIRGETALHMAARAGQVEVVRCLLRNGALVDARAREEQTPLHIASRLGKTEIVQLLLQHMAHPDAATTNGYTPLHISAREGQVDVASVLLEAGAAHSLATKKGFTPLHVAAKYGSLDVAKLLLQRRAAADSAGKNGYTPLHIAAKKNQMQIASTLLNYGAETNIVTKQGVTPLHLASQEGHTDMVTLLLDKGANIHMSAKSGLTSLHLAAQEDKVNVADILTKHGADQDAHTKLGYTPLIVACHYGNVKMVNFLLKQGANVNAKTKNGYTPLHQAAQQGHTHIINVLLPHGAKPNATTANGNTALAIAKRLGYISVVDTLKVVTEEVTTTTTTITEKHKLNVPETMTEVLDVSDEEAFKQFGDHFIDGEVLSDSGDDTMTGDGGEYLRPEDLKELGDDSLPSSQFLDGMNYLRYSLEGGRSDSLRSFSSDRSHTLSHASYLRDSAMIDDTVVIPSHQVSTLAKEAERNSYRLSWGTENLDNVALSSSPIHSGRTSPCLDRDNSSFLVSFMVDARGGAMRGCRHNGLRIIIPPRKCTAPTRVTCRLVKRHRLATMPPMVEGEGLASRLIEVGPSGAQFLGPVIVEIPHFAALRGKERELVVLRSENGDSWKEHYCEYTEDELNEILNGMDEVLDSPEDLEKKRICRIITRDFPQYFAVVSRIKQDSNLIGPEGGVLSSTVVPQVQAVFPEGALTKRIRVGLQAQPMHSELVKKILGNKATFSPIVTLEPRRRKFHKPITMTIPVPKASSDVMLNGFGGDAPTLRLLCSITGGTTPAQWEDITGTTPLTFVNECVSFTTNVSARFWLIDCRQIQESVTFASQVYREIICVPYMAKFVVFAKSHDPIEARLRCFCMTDDKVDKTLEQQENFAEVARSRDVEVLEGKPIYVDCFGNLVPLTKSGQHHIFSFFAFKENRLPLFVKVRDTTQEPCGRLSFMKEPKSTRGLVHQAICNLNITLPIYAKESESDQEQEEEIDMTSEKNQQDEQERIEERLAYIADHLGFSWTELARELDFTEEQIHQIRIENPNSLQDQSHALLKYWLERDGKHATDTSLIECLTKINRMDIVHLMETSTEPLQEHISHSYAEIEQTITLDHSEGFSVLQEELCTAQHKQKEQQAASKEDESYDHPPIVSEEDISVGYSTFQESISKTEGDGSATELLPQTHKEQVQQDFSGKMQDLPEESALEQQEYFVTTPETEVSETQKAMAASGSPTQTPEETSTPAEEERPYLQTPTSSERGDSPIVQEPEEPPERREESSPRKTSLVIVESADDQPQASERLEEDAAFQKELTEELGELEASSDEEAMLTTRVVRRRVIIQGDDMPDIPPETVTEEEYIDEQGHTVVKKITRKIIRRYVSSDGTEKEEITMQGTPQDPINIEEGDGYSKVIKRIVLKSDTEQSEVTLSEPSMLSSTSQFQAEPVEGRRVSKVVKTTVVHGERMEKHLGDSSLATDLPSAKDDFEEALSYTGSHMKVHSPSLVENEVLKEDGSILRRTTMSKARTQKRAVVKDQHGKRIYLEHLEDVPEALDQDDLQHDLKRLLRHFCKEDLKQEAK</sequence>
<dbReference type="FunFam" id="1.25.40.20:FF:000489">
    <property type="entry name" value="Ankyrin 2"/>
    <property type="match status" value="1"/>
</dbReference>
<dbReference type="PRINTS" id="PR01415">
    <property type="entry name" value="ANKYRIN"/>
</dbReference>
<feature type="repeat" description="ANK" evidence="9">
    <location>
        <begin position="579"/>
        <end position="611"/>
    </location>
</feature>
<dbReference type="Gene3D" id="1.25.40.20">
    <property type="entry name" value="Ankyrin repeat-containing domain"/>
    <property type="match status" value="3"/>
</dbReference>
<dbReference type="FunFam" id="2.60.220.30:FF:000002">
    <property type="entry name" value="Ankyrin-3 isoform 2"/>
    <property type="match status" value="1"/>
</dbReference>
<keyword evidence="13" id="KW-1185">Reference proteome</keyword>
<evidence type="ECO:0000256" key="2">
    <source>
        <dbReference type="ARBA" id="ARBA00004370"/>
    </source>
</evidence>
<accession>A0A9W2WSB0</accession>
<feature type="region of interest" description="Disordered" evidence="10">
    <location>
        <begin position="1838"/>
        <end position="1858"/>
    </location>
</feature>
<feature type="region of interest" description="Disordered" evidence="10">
    <location>
        <begin position="1624"/>
        <end position="1649"/>
    </location>
</feature>
<dbReference type="SMART" id="SM00218">
    <property type="entry name" value="ZU5"/>
    <property type="match status" value="1"/>
</dbReference>
<keyword evidence="5" id="KW-0677">Repeat</keyword>
<dbReference type="Proteomes" id="UP000248484">
    <property type="component" value="Chromosome 7"/>
</dbReference>
<feature type="region of interest" description="Disordered" evidence="10">
    <location>
        <begin position="1586"/>
        <end position="1610"/>
    </location>
</feature>
<dbReference type="InterPro" id="IPR000488">
    <property type="entry name" value="Death_dom"/>
</dbReference>
<dbReference type="InterPro" id="IPR002110">
    <property type="entry name" value="Ankyrin_rpt"/>
</dbReference>
<gene>
    <name evidence="14" type="primary">ANK2</name>
</gene>
<dbReference type="PROSITE" id="PS50017">
    <property type="entry name" value="DEATH_DOMAIN"/>
    <property type="match status" value="1"/>
</dbReference>
<feature type="repeat" description="ANK" evidence="9">
    <location>
        <begin position="113"/>
        <end position="145"/>
    </location>
</feature>
<feature type="compositionally biased region" description="Acidic residues" evidence="10">
    <location>
        <begin position="1442"/>
        <end position="1452"/>
    </location>
</feature>
<dbReference type="PANTHER" id="PTHR24123:SF49">
    <property type="entry name" value="ANKYRIN-2-LIKE ISOFORM X1"/>
    <property type="match status" value="1"/>
</dbReference>
<evidence type="ECO:0000256" key="8">
    <source>
        <dbReference type="ARBA" id="ARBA00023212"/>
    </source>
</evidence>
<dbReference type="Gene3D" id="2.60.220.30">
    <property type="match status" value="2"/>
</dbReference>
<keyword evidence="3" id="KW-0963">Cytoplasm</keyword>
<feature type="compositionally biased region" description="Basic and acidic residues" evidence="10">
    <location>
        <begin position="1453"/>
        <end position="1463"/>
    </location>
</feature>
<dbReference type="FunFam" id="1.10.533.10:FF:000002">
    <property type="entry name" value="Ankyrin-3 isoform 2"/>
    <property type="match status" value="1"/>
</dbReference>
<evidence type="ECO:0000256" key="6">
    <source>
        <dbReference type="ARBA" id="ARBA00023043"/>
    </source>
</evidence>
<dbReference type="GeneID" id="102973953"/>
<feature type="repeat" description="ANK" evidence="9">
    <location>
        <begin position="744"/>
        <end position="776"/>
    </location>
</feature>
<dbReference type="GO" id="GO:0005856">
    <property type="term" value="C:cytoskeleton"/>
    <property type="evidence" value="ECO:0007669"/>
    <property type="project" value="UniProtKB-SubCell"/>
</dbReference>
<feature type="repeat" description="ANK" evidence="9">
    <location>
        <begin position="348"/>
        <end position="380"/>
    </location>
</feature>
<dbReference type="FunFam" id="2.60.40.2660:FF:000001">
    <property type="entry name" value="Ankyrin-3 isoform 2"/>
    <property type="match status" value="1"/>
</dbReference>
<feature type="domain" description="Death" evidence="11">
    <location>
        <begin position="1465"/>
        <end position="1549"/>
    </location>
</feature>
<dbReference type="Pfam" id="PF00791">
    <property type="entry name" value="ZU5"/>
    <property type="match status" value="2"/>
</dbReference>
<feature type="repeat" description="ANK" evidence="9">
    <location>
        <begin position="480"/>
        <end position="512"/>
    </location>
</feature>
<feature type="repeat" description="ANK" evidence="9">
    <location>
        <begin position="546"/>
        <end position="578"/>
    </location>
</feature>
<dbReference type="Pfam" id="PF17809">
    <property type="entry name" value="UPA_2"/>
    <property type="match status" value="1"/>
</dbReference>
<feature type="domain" description="ZU5" evidence="12">
    <location>
        <begin position="982"/>
        <end position="1137"/>
    </location>
</feature>
<feature type="compositionally biased region" description="Basic and acidic residues" evidence="10">
    <location>
        <begin position="1588"/>
        <end position="1603"/>
    </location>
</feature>
<evidence type="ECO:0000256" key="5">
    <source>
        <dbReference type="ARBA" id="ARBA00022737"/>
    </source>
</evidence>
<feature type="repeat" description="ANK" evidence="9">
    <location>
        <begin position="414"/>
        <end position="446"/>
    </location>
</feature>
<dbReference type="InterPro" id="IPR036770">
    <property type="entry name" value="Ankyrin_rpt-contain_sf"/>
</dbReference>
<dbReference type="FunFam" id="1.25.40.20:FF:000003">
    <property type="entry name" value="Ankyrin, isoform B"/>
    <property type="match status" value="1"/>
</dbReference>
<feature type="repeat" description="ANK" evidence="9">
    <location>
        <begin position="711"/>
        <end position="743"/>
    </location>
</feature>
<dbReference type="CTD" id="287"/>
<evidence type="ECO:0000313" key="14">
    <source>
        <dbReference type="RefSeq" id="XP_054942156.1"/>
    </source>
</evidence>
<dbReference type="SUPFAM" id="SSF48403">
    <property type="entry name" value="Ankyrin repeat"/>
    <property type="match status" value="3"/>
</dbReference>
<dbReference type="Gene3D" id="1.10.533.10">
    <property type="entry name" value="Death Domain, Fas"/>
    <property type="match status" value="1"/>
</dbReference>
<dbReference type="SMART" id="SM00005">
    <property type="entry name" value="DEATH"/>
    <property type="match status" value="1"/>
</dbReference>
<dbReference type="Gene3D" id="2.60.40.2660">
    <property type="match status" value="1"/>
</dbReference>
<feature type="repeat" description="ANK" evidence="9">
    <location>
        <begin position="282"/>
        <end position="314"/>
    </location>
</feature>
<feature type="repeat" description="ANK" evidence="9">
    <location>
        <begin position="315"/>
        <end position="347"/>
    </location>
</feature>
<keyword evidence="7" id="KW-0472">Membrane</keyword>
<dbReference type="InterPro" id="IPR000906">
    <property type="entry name" value="ZU5_dom"/>
</dbReference>
<evidence type="ECO:0000259" key="12">
    <source>
        <dbReference type="PROSITE" id="PS51145"/>
    </source>
</evidence>
<feature type="region of interest" description="Disordered" evidence="10">
    <location>
        <begin position="1440"/>
        <end position="1463"/>
    </location>
</feature>
<dbReference type="SMART" id="SM00248">
    <property type="entry name" value="ANK"/>
    <property type="match status" value="22"/>
</dbReference>
<evidence type="ECO:0000313" key="13">
    <source>
        <dbReference type="Proteomes" id="UP000248484"/>
    </source>
</evidence>
<dbReference type="RefSeq" id="XP_054942156.1">
    <property type="nucleotide sequence ID" value="XM_055086181.1"/>
</dbReference>
<feature type="repeat" description="ANK" evidence="9">
    <location>
        <begin position="146"/>
        <end position="178"/>
    </location>
</feature>
<dbReference type="PROSITE" id="PS51145">
    <property type="entry name" value="ZU5"/>
    <property type="match status" value="2"/>
</dbReference>
<keyword evidence="4" id="KW-0597">Phosphoprotein</keyword>
<feature type="compositionally biased region" description="Polar residues" evidence="10">
    <location>
        <begin position="1878"/>
        <end position="1895"/>
    </location>
</feature>
<evidence type="ECO:0000256" key="10">
    <source>
        <dbReference type="SAM" id="MobiDB-lite"/>
    </source>
</evidence>
<dbReference type="FunFam" id="1.25.40.20:FF:000002">
    <property type="entry name" value="Ankyrin-2 isoform 2"/>
    <property type="match status" value="1"/>
</dbReference>
<dbReference type="GO" id="GO:0016020">
    <property type="term" value="C:membrane"/>
    <property type="evidence" value="ECO:0007669"/>
    <property type="project" value="UniProtKB-SubCell"/>
</dbReference>
<dbReference type="FunFam" id="2.60.220.30:FF:000001">
    <property type="entry name" value="Ankyrin-3 isoform 2"/>
    <property type="match status" value="1"/>
</dbReference>
<dbReference type="PANTHER" id="PTHR24123">
    <property type="entry name" value="ANKYRIN REPEAT-CONTAINING"/>
    <property type="match status" value="1"/>
</dbReference>
<evidence type="ECO:0000256" key="4">
    <source>
        <dbReference type="ARBA" id="ARBA00022553"/>
    </source>
</evidence>
<evidence type="ECO:0000256" key="7">
    <source>
        <dbReference type="ARBA" id="ARBA00023136"/>
    </source>
</evidence>
<dbReference type="Pfam" id="PF12796">
    <property type="entry name" value="Ank_2"/>
    <property type="match status" value="6"/>
</dbReference>
<feature type="compositionally biased region" description="Low complexity" evidence="10">
    <location>
        <begin position="1689"/>
        <end position="1699"/>
    </location>
</feature>
<feature type="repeat" description="ANK" evidence="9">
    <location>
        <begin position="645"/>
        <end position="677"/>
    </location>
</feature>
<dbReference type="PROSITE" id="PS50297">
    <property type="entry name" value="ANK_REP_REGION"/>
    <property type="match status" value="19"/>
</dbReference>
<feature type="compositionally biased region" description="Basic and acidic residues" evidence="10">
    <location>
        <begin position="1727"/>
        <end position="1736"/>
    </location>
</feature>
<keyword evidence="8" id="KW-0206">Cytoskeleton</keyword>
<dbReference type="Pfam" id="PF00023">
    <property type="entry name" value="Ank"/>
    <property type="match status" value="4"/>
</dbReference>
<protein>
    <submittedName>
        <fullName evidence="14">Ankyrin-2 isoform X7</fullName>
    </submittedName>
</protein>
<dbReference type="GO" id="GO:0007165">
    <property type="term" value="P:signal transduction"/>
    <property type="evidence" value="ECO:0007669"/>
    <property type="project" value="InterPro"/>
</dbReference>
<comment type="subcellular location">
    <subcellularLocation>
        <location evidence="1">Cytoplasm</location>
        <location evidence="1">Cytoskeleton</location>
    </subcellularLocation>
    <subcellularLocation>
        <location evidence="2">Membrane</location>
    </subcellularLocation>
</comment>
<dbReference type="InterPro" id="IPR051165">
    <property type="entry name" value="Multifunctional_ANK_Repeat"/>
</dbReference>
<dbReference type="InterPro" id="IPR040745">
    <property type="entry name" value="Ankyrin_UPA"/>
</dbReference>
<proteinExistence type="predicted"/>
<dbReference type="Pfam" id="PF13637">
    <property type="entry name" value="Ank_4"/>
    <property type="match status" value="1"/>
</dbReference>
<evidence type="ECO:0000256" key="3">
    <source>
        <dbReference type="ARBA" id="ARBA00022490"/>
    </source>
</evidence>
<feature type="compositionally biased region" description="Polar residues" evidence="10">
    <location>
        <begin position="1669"/>
        <end position="1680"/>
    </location>
</feature>